<comment type="caution">
    <text evidence="1">The sequence shown here is derived from an EMBL/GenBank/DDBJ whole genome shotgun (WGS) entry which is preliminary data.</text>
</comment>
<sequence>MLAMSDSLIGKRRYCSTDSEILMVVYGFFCKNFLVRKENVRTCVLLEEEMKFCGQNFFAKKVKLLESR</sequence>
<dbReference type="Proteomes" id="UP001497535">
    <property type="component" value="Unassembled WGS sequence"/>
</dbReference>
<protein>
    <submittedName>
        <fullName evidence="1">Uncharacterized protein</fullName>
    </submittedName>
</protein>
<proteinExistence type="predicted"/>
<evidence type="ECO:0000313" key="2">
    <source>
        <dbReference type="Proteomes" id="UP001497535"/>
    </source>
</evidence>
<evidence type="ECO:0000313" key="1">
    <source>
        <dbReference type="EMBL" id="CAK5015095.1"/>
    </source>
</evidence>
<accession>A0ACB0XSG5</accession>
<name>A0ACB0XSG5_MELEN</name>
<dbReference type="EMBL" id="CAVMJV010000002">
    <property type="protein sequence ID" value="CAK5015095.1"/>
    <property type="molecule type" value="Genomic_DNA"/>
</dbReference>
<organism evidence="1 2">
    <name type="scientific">Meloidogyne enterolobii</name>
    <name type="common">Root-knot nematode worm</name>
    <name type="synonym">Meloidogyne mayaguensis</name>
    <dbReference type="NCBI Taxonomy" id="390850"/>
    <lineage>
        <taxon>Eukaryota</taxon>
        <taxon>Metazoa</taxon>
        <taxon>Ecdysozoa</taxon>
        <taxon>Nematoda</taxon>
        <taxon>Chromadorea</taxon>
        <taxon>Rhabditida</taxon>
        <taxon>Tylenchina</taxon>
        <taxon>Tylenchomorpha</taxon>
        <taxon>Tylenchoidea</taxon>
        <taxon>Meloidogynidae</taxon>
        <taxon>Meloidogyninae</taxon>
        <taxon>Meloidogyne</taxon>
    </lineage>
</organism>
<gene>
    <name evidence="1" type="ORF">MENTE1834_LOCUS2907</name>
</gene>
<keyword evidence="2" id="KW-1185">Reference proteome</keyword>
<reference evidence="1" key="1">
    <citation type="submission" date="2023-11" db="EMBL/GenBank/DDBJ databases">
        <authorList>
            <person name="Poullet M."/>
        </authorList>
    </citation>
    <scope>NUCLEOTIDE SEQUENCE</scope>
    <source>
        <strain evidence="1">E1834</strain>
    </source>
</reference>